<reference evidence="2 3" key="1">
    <citation type="submission" date="2019-12" db="EMBL/GenBank/DDBJ databases">
        <title>Draft genome sequence of the ascomycete Xylaria multiplex DSM 110363.</title>
        <authorList>
            <person name="Buettner E."/>
            <person name="Kellner H."/>
        </authorList>
    </citation>
    <scope>NUCLEOTIDE SEQUENCE [LARGE SCALE GENOMIC DNA]</scope>
    <source>
        <strain evidence="2 3">DSM 110363</strain>
    </source>
</reference>
<dbReference type="InParanoid" id="A0A7C8MWM2"/>
<protein>
    <recommendedName>
        <fullName evidence="4">Fungal N-terminal domain-containing protein</fullName>
    </recommendedName>
</protein>
<name>A0A7C8MWM2_9PEZI</name>
<evidence type="ECO:0008006" key="4">
    <source>
        <dbReference type="Google" id="ProtNLM"/>
    </source>
</evidence>
<feature type="compositionally biased region" description="Basic and acidic residues" evidence="1">
    <location>
        <begin position="551"/>
        <end position="566"/>
    </location>
</feature>
<accession>A0A7C8MWM2</accession>
<feature type="region of interest" description="Disordered" evidence="1">
    <location>
        <begin position="288"/>
        <end position="618"/>
    </location>
</feature>
<sequence length="618" mass="68958">MGEAPTIAGTVAAVAQLTSELVNLTTTLRHHLKSMRKTPENEVQWFLMEMSNFTGLLNFFTELADRPIENMARREQKKQEKRVFEIQQQCTYIYSKMEYLVDRFAVLAKGNMTPLEGIIEKIKYLLDKPDIKDLRLSVQAAALTVNCTSTLFLWEEASINDDTRTVSLLEQLRNLLPMAKKASTELAEYQQKHGTKYESGAPDPNNAMLAASEEIQRQIAHAIRPHSSSEAAKDRSLGHRHREKRRTSPVIERTSQSGAWSSPFGPNGMVADSVEYLPRRKLNRVSFKESDYSTERLSSDRSMEIRPDSSITQAATSRGSQSPPIQPPSPTGDNTSYTSERGSVKTSSKGKQVDVNKAPEAHHETRPKPSRDYYAPGISDPMKPLTREESPESNTPRGPSPLPESEKASTSAGSSYKDARFSPVDNAKYSLPAPTESEESGLSDREPEYHWSRTNLAPPSSKSTSPSSGEPRAPETRRRRNSIAVRPAESRRRKTVDLNKGISGVPKEQLQQHQQERHQDVGPGQGQQSLEVLDKQPKEERRRRNSSSTTHESHILDGDASFREGRPNPSPYVPAVPAAPLNGPSGRRRPRRPRPQTMLEVSGSKNEGEGFGQTMQVM</sequence>
<organism evidence="2 3">
    <name type="scientific">Xylaria multiplex</name>
    <dbReference type="NCBI Taxonomy" id="323545"/>
    <lineage>
        <taxon>Eukaryota</taxon>
        <taxon>Fungi</taxon>
        <taxon>Dikarya</taxon>
        <taxon>Ascomycota</taxon>
        <taxon>Pezizomycotina</taxon>
        <taxon>Sordariomycetes</taxon>
        <taxon>Xylariomycetidae</taxon>
        <taxon>Xylariales</taxon>
        <taxon>Xylariaceae</taxon>
        <taxon>Xylaria</taxon>
    </lineage>
</organism>
<keyword evidence="3" id="KW-1185">Reference proteome</keyword>
<evidence type="ECO:0000313" key="2">
    <source>
        <dbReference type="EMBL" id="KAF2971271.1"/>
    </source>
</evidence>
<dbReference type="AlphaFoldDB" id="A0A7C8MWM2"/>
<gene>
    <name evidence="2" type="ORF">GQX73_g2304</name>
</gene>
<feature type="compositionally biased region" description="Basic and acidic residues" evidence="1">
    <location>
        <begin position="442"/>
        <end position="451"/>
    </location>
</feature>
<feature type="compositionally biased region" description="Low complexity" evidence="1">
    <location>
        <begin position="458"/>
        <end position="468"/>
    </location>
</feature>
<feature type="compositionally biased region" description="Polar residues" evidence="1">
    <location>
        <begin position="331"/>
        <end position="350"/>
    </location>
</feature>
<feature type="compositionally biased region" description="Basic and acidic residues" evidence="1">
    <location>
        <begin position="351"/>
        <end position="371"/>
    </location>
</feature>
<feature type="compositionally biased region" description="Basic residues" evidence="1">
    <location>
        <begin position="238"/>
        <end position="247"/>
    </location>
</feature>
<feature type="compositionally biased region" description="Polar residues" evidence="1">
    <location>
        <begin position="309"/>
        <end position="319"/>
    </location>
</feature>
<evidence type="ECO:0000256" key="1">
    <source>
        <dbReference type="SAM" id="MobiDB-lite"/>
    </source>
</evidence>
<dbReference type="OrthoDB" id="5431013at2759"/>
<evidence type="ECO:0000313" key="3">
    <source>
        <dbReference type="Proteomes" id="UP000481858"/>
    </source>
</evidence>
<dbReference type="EMBL" id="WUBL01000014">
    <property type="protein sequence ID" value="KAF2971271.1"/>
    <property type="molecule type" value="Genomic_DNA"/>
</dbReference>
<feature type="compositionally biased region" description="Basic and acidic residues" evidence="1">
    <location>
        <begin position="288"/>
        <end position="307"/>
    </location>
</feature>
<feature type="region of interest" description="Disordered" evidence="1">
    <location>
        <begin position="223"/>
        <end position="268"/>
    </location>
</feature>
<feature type="compositionally biased region" description="Basic and acidic residues" evidence="1">
    <location>
        <begin position="532"/>
        <end position="542"/>
    </location>
</feature>
<comment type="caution">
    <text evidence="2">The sequence shown here is derived from an EMBL/GenBank/DDBJ whole genome shotgun (WGS) entry which is preliminary data.</text>
</comment>
<dbReference type="Proteomes" id="UP000481858">
    <property type="component" value="Unassembled WGS sequence"/>
</dbReference>
<proteinExistence type="predicted"/>